<accession>A0A9J6FTE3</accession>
<proteinExistence type="predicted"/>
<reference evidence="2 3" key="1">
    <citation type="journal article" date="2020" name="Cell">
        <title>Large-Scale Comparative Analyses of Tick Genomes Elucidate Their Genetic Diversity and Vector Capacities.</title>
        <authorList>
            <consortium name="Tick Genome and Microbiome Consortium (TIGMIC)"/>
            <person name="Jia N."/>
            <person name="Wang J."/>
            <person name="Shi W."/>
            <person name="Du L."/>
            <person name="Sun Y."/>
            <person name="Zhan W."/>
            <person name="Jiang J.F."/>
            <person name="Wang Q."/>
            <person name="Zhang B."/>
            <person name="Ji P."/>
            <person name="Bell-Sakyi L."/>
            <person name="Cui X.M."/>
            <person name="Yuan T.T."/>
            <person name="Jiang B.G."/>
            <person name="Yang W.F."/>
            <person name="Lam T.T."/>
            <person name="Chang Q.C."/>
            <person name="Ding S.J."/>
            <person name="Wang X.J."/>
            <person name="Zhu J.G."/>
            <person name="Ruan X.D."/>
            <person name="Zhao L."/>
            <person name="Wei J.T."/>
            <person name="Ye R.Z."/>
            <person name="Que T.C."/>
            <person name="Du C.H."/>
            <person name="Zhou Y.H."/>
            <person name="Cheng J.X."/>
            <person name="Dai P.F."/>
            <person name="Guo W.B."/>
            <person name="Han X.H."/>
            <person name="Huang E.J."/>
            <person name="Li L.F."/>
            <person name="Wei W."/>
            <person name="Gao Y.C."/>
            <person name="Liu J.Z."/>
            <person name="Shao H.Z."/>
            <person name="Wang X."/>
            <person name="Wang C.C."/>
            <person name="Yang T.C."/>
            <person name="Huo Q.B."/>
            <person name="Li W."/>
            <person name="Chen H.Y."/>
            <person name="Chen S.E."/>
            <person name="Zhou L.G."/>
            <person name="Ni X.B."/>
            <person name="Tian J.H."/>
            <person name="Sheng Y."/>
            <person name="Liu T."/>
            <person name="Pan Y.S."/>
            <person name="Xia L.Y."/>
            <person name="Li J."/>
            <person name="Zhao F."/>
            <person name="Cao W.C."/>
        </authorList>
    </citation>
    <scope>NUCLEOTIDE SEQUENCE [LARGE SCALE GENOMIC DNA]</scope>
    <source>
        <strain evidence="2">HaeL-2018</strain>
    </source>
</reference>
<dbReference type="EMBL" id="JABSTR010000004">
    <property type="protein sequence ID" value="KAH9366522.1"/>
    <property type="molecule type" value="Genomic_DNA"/>
</dbReference>
<dbReference type="VEuPathDB" id="VectorBase:HLOH_061556"/>
<organism evidence="2 3">
    <name type="scientific">Haemaphysalis longicornis</name>
    <name type="common">Bush tick</name>
    <dbReference type="NCBI Taxonomy" id="44386"/>
    <lineage>
        <taxon>Eukaryota</taxon>
        <taxon>Metazoa</taxon>
        <taxon>Ecdysozoa</taxon>
        <taxon>Arthropoda</taxon>
        <taxon>Chelicerata</taxon>
        <taxon>Arachnida</taxon>
        <taxon>Acari</taxon>
        <taxon>Parasitiformes</taxon>
        <taxon>Ixodida</taxon>
        <taxon>Ixodoidea</taxon>
        <taxon>Ixodidae</taxon>
        <taxon>Haemaphysalinae</taxon>
        <taxon>Haemaphysalis</taxon>
    </lineage>
</organism>
<feature type="region of interest" description="Disordered" evidence="1">
    <location>
        <begin position="117"/>
        <end position="143"/>
    </location>
</feature>
<feature type="compositionally biased region" description="Low complexity" evidence="1">
    <location>
        <begin position="117"/>
        <end position="129"/>
    </location>
</feature>
<keyword evidence="3" id="KW-1185">Reference proteome</keyword>
<gene>
    <name evidence="2" type="ORF">HPB48_010324</name>
</gene>
<feature type="compositionally biased region" description="Basic residues" evidence="1">
    <location>
        <begin position="130"/>
        <end position="143"/>
    </location>
</feature>
<name>A0A9J6FTE3_HAELO</name>
<dbReference type="AlphaFoldDB" id="A0A9J6FTE3"/>
<sequence>MDLTRKKTSQALQALLLANRAELLHARIMGRTTFALLTYQGPQAPFYAKVASLLYRYRPIRRSGLVCHMCGEVGHRHNRPKYFDCGLKDTLQDHHSTSTCKLCFFLIPLQEMTGQKTCTNNSENPNSTTSRKRRPTVYKLHHS</sequence>
<evidence type="ECO:0000313" key="2">
    <source>
        <dbReference type="EMBL" id="KAH9366522.1"/>
    </source>
</evidence>
<evidence type="ECO:0000313" key="3">
    <source>
        <dbReference type="Proteomes" id="UP000821853"/>
    </source>
</evidence>
<dbReference type="Proteomes" id="UP000821853">
    <property type="component" value="Chromosome 2"/>
</dbReference>
<evidence type="ECO:0000256" key="1">
    <source>
        <dbReference type="SAM" id="MobiDB-lite"/>
    </source>
</evidence>
<comment type="caution">
    <text evidence="2">The sequence shown here is derived from an EMBL/GenBank/DDBJ whole genome shotgun (WGS) entry which is preliminary data.</text>
</comment>
<protein>
    <submittedName>
        <fullName evidence="2">Uncharacterized protein</fullName>
    </submittedName>
</protein>